<dbReference type="Pfam" id="PF00149">
    <property type="entry name" value="Metallophos"/>
    <property type="match status" value="1"/>
</dbReference>
<dbReference type="GO" id="GO:0005737">
    <property type="term" value="C:cytoplasm"/>
    <property type="evidence" value="ECO:0007669"/>
    <property type="project" value="InterPro"/>
</dbReference>
<dbReference type="HAMAP" id="MF_00575">
    <property type="entry name" value="LpxH"/>
    <property type="match status" value="1"/>
</dbReference>
<evidence type="ECO:0000259" key="11">
    <source>
        <dbReference type="Pfam" id="PF00149"/>
    </source>
</evidence>
<comment type="pathway">
    <text evidence="10">Glycolipid biosynthesis; lipid IV(A) biosynthesis; lipid IV(A) from (3R)-3-hydroxytetradecanoyl-[acyl-carrier-protein] and UDP-N-acetyl-alpha-D-glucosamine: step 4/6.</text>
</comment>
<dbReference type="NCBIfam" id="TIGR01854">
    <property type="entry name" value="lipid_A_lpxH"/>
    <property type="match status" value="1"/>
</dbReference>
<dbReference type="Gene3D" id="3.60.21.10">
    <property type="match status" value="1"/>
</dbReference>
<feature type="binding site" evidence="10">
    <location>
        <position position="41"/>
    </location>
    <ligand>
        <name>Mn(2+)</name>
        <dbReference type="ChEBI" id="CHEBI:29035"/>
        <label>2</label>
    </ligand>
</feature>
<organism evidence="12 13">
    <name type="scientific">Candidatus Endobugula sertula</name>
    <name type="common">Bugula neritina bacterial symbiont</name>
    <dbReference type="NCBI Taxonomy" id="62101"/>
    <lineage>
        <taxon>Bacteria</taxon>
        <taxon>Pseudomonadati</taxon>
        <taxon>Pseudomonadota</taxon>
        <taxon>Gammaproteobacteria</taxon>
        <taxon>Cellvibrionales</taxon>
        <taxon>Cellvibrionaceae</taxon>
        <taxon>Candidatus Endobugula</taxon>
    </lineage>
</organism>
<dbReference type="SUPFAM" id="SSF56300">
    <property type="entry name" value="Metallo-dependent phosphatases"/>
    <property type="match status" value="1"/>
</dbReference>
<comment type="caution">
    <text evidence="12">The sequence shown here is derived from an EMBL/GenBank/DDBJ whole genome shotgun (WGS) entry which is preliminary data.</text>
</comment>
<feature type="binding site" evidence="10">
    <location>
        <position position="168"/>
    </location>
    <ligand>
        <name>substrate</name>
    </ligand>
</feature>
<sequence>MGIYFISDLHLSPERPAITQAFYHFLSTIAKSAKSLYILGDLFEMWLGDDDDTPLYREVVQHLKEYNLQGRSSERKTYFMRGNRDFLIGKTFAQSAEVTLLTDPTVITYQKQRYLLMHGDSLCTRDHDYMKFRELTRSADWQKQLLAQPLDQRRQYANTIRQQSSTMNSLKAADIMDVTQEAVLQVMEENLTNTLIHGHTHRPAKHQLSIHNQPAQRIVLGDWNTQGWYLTIDKNNQRLLISFDI</sequence>
<dbReference type="InterPro" id="IPR010138">
    <property type="entry name" value="UDP-diacylglucosamine_Hdrlase"/>
</dbReference>
<keyword evidence="4 10" id="KW-0441">Lipid A biosynthesis</keyword>
<dbReference type="AlphaFoldDB" id="A0A1D2QT39"/>
<accession>A0A1D2QT39</accession>
<dbReference type="Proteomes" id="UP000242502">
    <property type="component" value="Unassembled WGS sequence"/>
</dbReference>
<dbReference type="GO" id="GO:0030145">
    <property type="term" value="F:manganese ion binding"/>
    <property type="evidence" value="ECO:0007669"/>
    <property type="project" value="UniProtKB-UniRule"/>
</dbReference>
<feature type="binding site" evidence="10">
    <location>
        <position position="201"/>
    </location>
    <ligand>
        <name>Mn(2+)</name>
        <dbReference type="ChEBI" id="CHEBI:29035"/>
        <label>1</label>
    </ligand>
</feature>
<feature type="binding site" evidence="10">
    <location>
        <begin position="83"/>
        <end position="84"/>
    </location>
    <ligand>
        <name>substrate</name>
    </ligand>
</feature>
<feature type="binding site" evidence="10">
    <location>
        <position position="83"/>
    </location>
    <ligand>
        <name>Mn(2+)</name>
        <dbReference type="ChEBI" id="CHEBI:29035"/>
        <label>2</label>
    </ligand>
</feature>
<dbReference type="InterPro" id="IPR029052">
    <property type="entry name" value="Metallo-depent_PP-like"/>
</dbReference>
<feature type="binding site" evidence="10">
    <location>
        <position position="118"/>
    </location>
    <ligand>
        <name>Mn(2+)</name>
        <dbReference type="ChEBI" id="CHEBI:29035"/>
        <label>2</label>
    </ligand>
</feature>
<keyword evidence="7 10" id="KW-0443">Lipid metabolism</keyword>
<dbReference type="GO" id="GO:0009245">
    <property type="term" value="P:lipid A biosynthetic process"/>
    <property type="evidence" value="ECO:0007669"/>
    <property type="project" value="UniProtKB-UniRule"/>
</dbReference>
<dbReference type="EMBL" id="MDLC01000005">
    <property type="protein sequence ID" value="ODS24724.1"/>
    <property type="molecule type" value="Genomic_DNA"/>
</dbReference>
<evidence type="ECO:0000256" key="7">
    <source>
        <dbReference type="ARBA" id="ARBA00023098"/>
    </source>
</evidence>
<evidence type="ECO:0000256" key="8">
    <source>
        <dbReference type="ARBA" id="ARBA00023136"/>
    </source>
</evidence>
<gene>
    <name evidence="10" type="primary">lpxH</name>
    <name evidence="12" type="ORF">AB835_02330</name>
</gene>
<protein>
    <recommendedName>
        <fullName evidence="10">UDP-2,3-diacylglucosamine hydrolase</fullName>
        <ecNumber evidence="10">3.6.1.54</ecNumber>
    </recommendedName>
    <alternativeName>
        <fullName evidence="10">UDP-2,3-diacylglucosamine diphosphatase</fullName>
    </alternativeName>
</protein>
<feature type="binding site" evidence="10">
    <location>
        <position position="8"/>
    </location>
    <ligand>
        <name>Mn(2+)</name>
        <dbReference type="ChEBI" id="CHEBI:29035"/>
        <label>1</label>
    </ligand>
</feature>
<keyword evidence="3 10" id="KW-0997">Cell inner membrane</keyword>
<comment type="catalytic activity">
    <reaction evidence="10">
        <text>UDP-2-N,3-O-bis[(3R)-3-hydroxytetradecanoyl]-alpha-D-glucosamine + H2O = 2-N,3-O-bis[(3R)-3-hydroxytetradecanoyl]-alpha-D-glucosaminyl 1-phosphate + UMP + 2 H(+)</text>
        <dbReference type="Rhea" id="RHEA:25213"/>
        <dbReference type="ChEBI" id="CHEBI:15377"/>
        <dbReference type="ChEBI" id="CHEBI:15378"/>
        <dbReference type="ChEBI" id="CHEBI:57865"/>
        <dbReference type="ChEBI" id="CHEBI:57957"/>
        <dbReference type="ChEBI" id="CHEBI:78847"/>
        <dbReference type="EC" id="3.6.1.54"/>
    </reaction>
</comment>
<feature type="binding site" evidence="10">
    <location>
        <position position="171"/>
    </location>
    <ligand>
        <name>substrate</name>
    </ligand>
</feature>
<keyword evidence="2 10" id="KW-0444">Lipid biosynthesis</keyword>
<keyword evidence="9 10" id="KW-0464">Manganese</keyword>
<evidence type="ECO:0000256" key="1">
    <source>
        <dbReference type="ARBA" id="ARBA00022475"/>
    </source>
</evidence>
<evidence type="ECO:0000256" key="3">
    <source>
        <dbReference type="ARBA" id="ARBA00022519"/>
    </source>
</evidence>
<comment type="cofactor">
    <cofactor evidence="10">
        <name>Mn(2+)</name>
        <dbReference type="ChEBI" id="CHEBI:29035"/>
    </cofactor>
    <text evidence="10">Binds 2 Mn(2+) ions per subunit in a binuclear metal center.</text>
</comment>
<feature type="binding site" evidence="10">
    <location>
        <position position="10"/>
    </location>
    <ligand>
        <name>Mn(2+)</name>
        <dbReference type="ChEBI" id="CHEBI:29035"/>
        <label>1</label>
    </ligand>
</feature>
<comment type="similarity">
    <text evidence="10">Belongs to the LpxH family.</text>
</comment>
<dbReference type="GO" id="GO:0019897">
    <property type="term" value="C:extrinsic component of plasma membrane"/>
    <property type="evidence" value="ECO:0007669"/>
    <property type="project" value="UniProtKB-UniRule"/>
</dbReference>
<feature type="binding site" evidence="10">
    <location>
        <position position="126"/>
    </location>
    <ligand>
        <name>substrate</name>
    </ligand>
</feature>
<dbReference type="InterPro" id="IPR004843">
    <property type="entry name" value="Calcineurin-like_PHP"/>
</dbReference>
<comment type="subcellular location">
    <subcellularLocation>
        <location evidence="10">Cell inner membrane</location>
        <topology evidence="10">Peripheral membrane protein</topology>
        <orientation evidence="10">Cytoplasmic side</orientation>
    </subcellularLocation>
</comment>
<dbReference type="GO" id="GO:0008758">
    <property type="term" value="F:UDP-2,3-diacylglucosamine hydrolase activity"/>
    <property type="evidence" value="ECO:0007669"/>
    <property type="project" value="UniProtKB-UniRule"/>
</dbReference>
<reference evidence="12 13" key="1">
    <citation type="journal article" date="2016" name="Appl. Environ. Microbiol.">
        <title>Lack of Overt Genome Reduction in the Bryostatin-Producing Bryozoan Symbiont "Candidatus Endobugula sertula".</title>
        <authorList>
            <person name="Miller I.J."/>
            <person name="Vanee N."/>
            <person name="Fong S.S."/>
            <person name="Lim-Fong G.E."/>
            <person name="Kwan J.C."/>
        </authorList>
    </citation>
    <scope>NUCLEOTIDE SEQUENCE [LARGE SCALE GENOMIC DNA]</scope>
    <source>
        <strain evidence="12">AB1-4</strain>
    </source>
</reference>
<evidence type="ECO:0000256" key="4">
    <source>
        <dbReference type="ARBA" id="ARBA00022556"/>
    </source>
</evidence>
<dbReference type="PANTHER" id="PTHR34990">
    <property type="entry name" value="UDP-2,3-DIACYLGLUCOSAMINE HYDROLASE-RELATED"/>
    <property type="match status" value="1"/>
</dbReference>
<dbReference type="InterPro" id="IPR043461">
    <property type="entry name" value="LpxH-like"/>
</dbReference>
<proteinExistence type="inferred from homology"/>
<dbReference type="EC" id="3.6.1.54" evidence="10"/>
<comment type="function">
    <text evidence="10">Hydrolyzes the pyrophosphate bond of UDP-2,3-diacylglucosamine to yield 2,3-diacylglucosamine 1-phosphate (lipid X) and UMP by catalyzing the attack of water at the alpha-P atom. Involved in the biosynthesis of lipid A, a phosphorylated glycolipid that anchors the lipopolysaccharide to the outer membrane of the cell.</text>
</comment>
<keyword evidence="6 10" id="KW-0378">Hydrolase</keyword>
<dbReference type="NCBIfam" id="NF003743">
    <property type="entry name" value="PRK05340.1"/>
    <property type="match status" value="1"/>
</dbReference>
<evidence type="ECO:0000256" key="2">
    <source>
        <dbReference type="ARBA" id="ARBA00022516"/>
    </source>
</evidence>
<evidence type="ECO:0000256" key="6">
    <source>
        <dbReference type="ARBA" id="ARBA00022801"/>
    </source>
</evidence>
<feature type="binding site" evidence="10">
    <location>
        <position position="41"/>
    </location>
    <ligand>
        <name>Mn(2+)</name>
        <dbReference type="ChEBI" id="CHEBI:29035"/>
        <label>1</label>
    </ligand>
</feature>
<keyword evidence="1 10" id="KW-1003">Cell membrane</keyword>
<feature type="binding site" evidence="10">
    <location>
        <position position="199"/>
    </location>
    <ligand>
        <name>Mn(2+)</name>
        <dbReference type="ChEBI" id="CHEBI:29035"/>
        <label>2</label>
    </ligand>
</feature>
<evidence type="ECO:0000256" key="5">
    <source>
        <dbReference type="ARBA" id="ARBA00022723"/>
    </source>
</evidence>
<dbReference type="PANTHER" id="PTHR34990:SF1">
    <property type="entry name" value="UDP-2,3-DIACYLGLUCOSAMINE HYDROLASE"/>
    <property type="match status" value="1"/>
</dbReference>
<evidence type="ECO:0000256" key="10">
    <source>
        <dbReference type="HAMAP-Rule" id="MF_00575"/>
    </source>
</evidence>
<evidence type="ECO:0000313" key="13">
    <source>
        <dbReference type="Proteomes" id="UP000242502"/>
    </source>
</evidence>
<keyword evidence="8 10" id="KW-0472">Membrane</keyword>
<feature type="binding site" evidence="10">
    <location>
        <position position="164"/>
    </location>
    <ligand>
        <name>substrate</name>
    </ligand>
</feature>
<feature type="binding site" evidence="10">
    <location>
        <position position="199"/>
    </location>
    <ligand>
        <name>substrate</name>
    </ligand>
</feature>
<evidence type="ECO:0000313" key="12">
    <source>
        <dbReference type="EMBL" id="ODS24724.1"/>
    </source>
</evidence>
<dbReference type="UniPathway" id="UPA00359">
    <property type="reaction ID" value="UER00480"/>
</dbReference>
<dbReference type="CDD" id="cd07398">
    <property type="entry name" value="MPP_YbbF-LpxH"/>
    <property type="match status" value="1"/>
</dbReference>
<name>A0A1D2QT39_9GAMM</name>
<feature type="domain" description="Calcineurin-like phosphoesterase" evidence="11">
    <location>
        <begin position="2"/>
        <end position="203"/>
    </location>
</feature>
<evidence type="ECO:0000256" key="9">
    <source>
        <dbReference type="ARBA" id="ARBA00023211"/>
    </source>
</evidence>
<keyword evidence="5 10" id="KW-0479">Metal-binding</keyword>
<dbReference type="STRING" id="62101.AB835_02330"/>